<name>A0ABR7AYL4_9PSED</name>
<feature type="domain" description="AB hydrolase-1" evidence="2">
    <location>
        <begin position="72"/>
        <end position="191"/>
    </location>
</feature>
<evidence type="ECO:0000313" key="4">
    <source>
        <dbReference type="Proteomes" id="UP000651852"/>
    </source>
</evidence>
<dbReference type="InterPro" id="IPR000639">
    <property type="entry name" value="Epox_hydrolase-like"/>
</dbReference>
<organism evidence="3 4">
    <name type="scientific">Pseudomonas folii</name>
    <dbReference type="NCBI Taxonomy" id="2762593"/>
    <lineage>
        <taxon>Bacteria</taxon>
        <taxon>Pseudomonadati</taxon>
        <taxon>Pseudomonadota</taxon>
        <taxon>Gammaproteobacteria</taxon>
        <taxon>Pseudomonadales</taxon>
        <taxon>Pseudomonadaceae</taxon>
        <taxon>Pseudomonas</taxon>
    </lineage>
</organism>
<proteinExistence type="predicted"/>
<gene>
    <name evidence="3" type="ORF">H8S59_06620</name>
</gene>
<dbReference type="EMBL" id="JACONW010000019">
    <property type="protein sequence ID" value="MBC3949435.1"/>
    <property type="molecule type" value="Genomic_DNA"/>
</dbReference>
<protein>
    <submittedName>
        <fullName evidence="3">Alpha/beta hydrolase</fullName>
    </submittedName>
</protein>
<dbReference type="PANTHER" id="PTHR43329">
    <property type="entry name" value="EPOXIDE HYDROLASE"/>
    <property type="match status" value="1"/>
</dbReference>
<sequence>MEFPPPKGSSLLSTLSLSLSIGLLSGSLPIGESAANAASMLATCESCNFRDGYAIVNQDKVRLHYVAGGKGPALLLIPGWPQTAYTWHKIMPDLARKFTVIAVDPRGLGDSNRPVAGYDTDNVGRDLHELMQQLGHSTYQVVGHDVGMWIGYSMAANYPDAITRIVLSEAGIPGLDPLRSWHFAFIQLVDLPEALIEGKERIYLEWLFNSFAYRPSDLATEEYVRAYSKPGAMRAGFAYYRAIPETIEQNKKHAAVPLTMPVLTVGGEFARGSGLKAMLDPVAANVTARVISGAGHYPQEEAPQEMLKVLMEFLDAQQ</sequence>
<evidence type="ECO:0000259" key="2">
    <source>
        <dbReference type="Pfam" id="PF00561"/>
    </source>
</evidence>
<evidence type="ECO:0000313" key="3">
    <source>
        <dbReference type="EMBL" id="MBC3949435.1"/>
    </source>
</evidence>
<keyword evidence="1 3" id="KW-0378">Hydrolase</keyword>
<dbReference type="SUPFAM" id="SSF53474">
    <property type="entry name" value="alpha/beta-Hydrolases"/>
    <property type="match status" value="1"/>
</dbReference>
<dbReference type="InterPro" id="IPR000073">
    <property type="entry name" value="AB_hydrolase_1"/>
</dbReference>
<dbReference type="GO" id="GO:0016787">
    <property type="term" value="F:hydrolase activity"/>
    <property type="evidence" value="ECO:0007669"/>
    <property type="project" value="UniProtKB-KW"/>
</dbReference>
<accession>A0ABR7AYL4</accession>
<dbReference type="Proteomes" id="UP000651852">
    <property type="component" value="Unassembled WGS sequence"/>
</dbReference>
<dbReference type="Pfam" id="PF00561">
    <property type="entry name" value="Abhydrolase_1"/>
    <property type="match status" value="1"/>
</dbReference>
<reference evidence="3 4" key="1">
    <citation type="submission" date="2020-08" db="EMBL/GenBank/DDBJ databases">
        <title>Putative novel bacterial strains isolated from necrotic wheat leaf tissues caused by Xanthomonas translucens.</title>
        <authorList>
            <person name="Tambong J.T."/>
        </authorList>
    </citation>
    <scope>NUCLEOTIDE SEQUENCE [LARGE SCALE GENOMIC DNA]</scope>
    <source>
        <strain evidence="3 4">DOAB 1069</strain>
    </source>
</reference>
<dbReference type="PRINTS" id="PR00412">
    <property type="entry name" value="EPOXHYDRLASE"/>
</dbReference>
<comment type="caution">
    <text evidence="3">The sequence shown here is derived from an EMBL/GenBank/DDBJ whole genome shotgun (WGS) entry which is preliminary data.</text>
</comment>
<dbReference type="RefSeq" id="WP_187520893.1">
    <property type="nucleotide sequence ID" value="NZ_JACONW010000019.1"/>
</dbReference>
<dbReference type="InterPro" id="IPR029058">
    <property type="entry name" value="AB_hydrolase_fold"/>
</dbReference>
<dbReference type="Gene3D" id="3.40.50.1820">
    <property type="entry name" value="alpha/beta hydrolase"/>
    <property type="match status" value="1"/>
</dbReference>
<keyword evidence="4" id="KW-1185">Reference proteome</keyword>
<evidence type="ECO:0000256" key="1">
    <source>
        <dbReference type="ARBA" id="ARBA00022801"/>
    </source>
</evidence>